<dbReference type="AlphaFoldDB" id="A0A183P9Y6"/>
<dbReference type="InterPro" id="IPR000477">
    <property type="entry name" value="RT_dom"/>
</dbReference>
<reference evidence="1 2" key="1">
    <citation type="submission" date="2018-11" db="EMBL/GenBank/DDBJ databases">
        <authorList>
            <consortium name="Pathogen Informatics"/>
        </authorList>
    </citation>
    <scope>NUCLEOTIDE SEQUENCE [LARGE SCALE GENOMIC DNA]</scope>
    <source>
        <strain>Denwood</strain>
        <strain evidence="2">Zambia</strain>
    </source>
</reference>
<protein>
    <submittedName>
        <fullName evidence="1">Uncharacterized protein</fullName>
    </submittedName>
</protein>
<name>A0A183P9Y6_9TREM</name>
<dbReference type="Proteomes" id="UP000269396">
    <property type="component" value="Unassembled WGS sequence"/>
</dbReference>
<dbReference type="PROSITE" id="PS50878">
    <property type="entry name" value="RT_POL"/>
    <property type="match status" value="1"/>
</dbReference>
<dbReference type="SUPFAM" id="SSF56672">
    <property type="entry name" value="DNA/RNA polymerases"/>
    <property type="match status" value="1"/>
</dbReference>
<dbReference type="PANTHER" id="PTHR21301">
    <property type="entry name" value="REVERSE TRANSCRIPTASE"/>
    <property type="match status" value="1"/>
</dbReference>
<proteinExistence type="predicted"/>
<sequence length="210" mass="24395">MLYPKSCSPRRFYRLPKIHKNNTPLRPVFDFTNSPTCNLAKYLAKILKPYDKLISHEIKKSMEFKNIIDTIYVEEDEILASFDVSFLFINLPVNRELDIIHDCLESDSDMNLRCLLDPSEVIKCLELCLRSTLFTFRGDLYRQKEGIAMGSPVSPIVANLFMHSLETSAITRCVCPPMVWLWHVDDILIIIKRDGLKELFENVNIISEKH</sequence>
<dbReference type="Pfam" id="PF00078">
    <property type="entry name" value="RVT_1"/>
    <property type="match status" value="1"/>
</dbReference>
<dbReference type="PANTHER" id="PTHR21301:SF11">
    <property type="entry name" value="GIY-YIG DOMAIN-CONTAINING PROTEIN"/>
    <property type="match status" value="1"/>
</dbReference>
<gene>
    <name evidence="1" type="ORF">SMTD_LOCUS11172</name>
</gene>
<evidence type="ECO:0000313" key="2">
    <source>
        <dbReference type="Proteomes" id="UP000269396"/>
    </source>
</evidence>
<organism evidence="1 2">
    <name type="scientific">Schistosoma mattheei</name>
    <dbReference type="NCBI Taxonomy" id="31246"/>
    <lineage>
        <taxon>Eukaryota</taxon>
        <taxon>Metazoa</taxon>
        <taxon>Spiralia</taxon>
        <taxon>Lophotrochozoa</taxon>
        <taxon>Platyhelminthes</taxon>
        <taxon>Trematoda</taxon>
        <taxon>Digenea</taxon>
        <taxon>Strigeidida</taxon>
        <taxon>Schistosomatoidea</taxon>
        <taxon>Schistosomatidae</taxon>
        <taxon>Schistosoma</taxon>
    </lineage>
</organism>
<dbReference type="InterPro" id="IPR043502">
    <property type="entry name" value="DNA/RNA_pol_sf"/>
</dbReference>
<keyword evidence="2" id="KW-1185">Reference proteome</keyword>
<evidence type="ECO:0000313" key="1">
    <source>
        <dbReference type="EMBL" id="VDP57296.1"/>
    </source>
</evidence>
<dbReference type="STRING" id="31246.A0A183P9Y6"/>
<accession>A0A183P9Y6</accession>
<dbReference type="EMBL" id="UZAL01031225">
    <property type="protein sequence ID" value="VDP57296.1"/>
    <property type="molecule type" value="Genomic_DNA"/>
</dbReference>